<dbReference type="EMBL" id="UGUA01000002">
    <property type="protein sequence ID" value="SUC35062.1"/>
    <property type="molecule type" value="Genomic_DNA"/>
</dbReference>
<evidence type="ECO:0000313" key="2">
    <source>
        <dbReference type="EMBL" id="SUC35076.1"/>
    </source>
</evidence>
<dbReference type="EMBL" id="UGUA01000002">
    <property type="protein sequence ID" value="SUC35076.1"/>
    <property type="molecule type" value="Genomic_DNA"/>
</dbReference>
<organism evidence="2 3">
    <name type="scientific">Providencia rustigianii</name>
    <dbReference type="NCBI Taxonomy" id="158850"/>
    <lineage>
        <taxon>Bacteria</taxon>
        <taxon>Pseudomonadati</taxon>
        <taxon>Pseudomonadota</taxon>
        <taxon>Gammaproteobacteria</taxon>
        <taxon>Enterobacterales</taxon>
        <taxon>Morganellaceae</taxon>
        <taxon>Providencia</taxon>
    </lineage>
</organism>
<accession>A0A379G2C9</accession>
<proteinExistence type="predicted"/>
<name>A0A379G2C9_9GAMM</name>
<sequence length="182" mass="20599">MENVNFYPWIGSNYENSMFGIKILILGESHYAEHDDEPDSDWTKHVVKHNAQYNPNAFFTKITKAVLGLNSGAELSEEMRSNFWEHVAFYNYVQGIVGESGRVRPTNEMWDGAERPFLSVVESLKPDVVIVLGAMLGEWVPTLNNDVKVAYLYHPSSGYFNYEGAIPTIKKAMDAAKRKSNS</sequence>
<dbReference type="InterPro" id="IPR036895">
    <property type="entry name" value="Uracil-DNA_glycosylase-like_sf"/>
</dbReference>
<dbReference type="SUPFAM" id="SSF52141">
    <property type="entry name" value="Uracil-DNA glycosylase-like"/>
    <property type="match status" value="1"/>
</dbReference>
<evidence type="ECO:0000313" key="1">
    <source>
        <dbReference type="EMBL" id="SUC35062.1"/>
    </source>
</evidence>
<reference evidence="2 3" key="1">
    <citation type="submission" date="2018-06" db="EMBL/GenBank/DDBJ databases">
        <authorList>
            <consortium name="Pathogen Informatics"/>
            <person name="Doyle S."/>
        </authorList>
    </citation>
    <scope>NUCLEOTIDE SEQUENCE [LARGE SCALE GENOMIC DNA]</scope>
    <source>
        <strain evidence="2 3">NCTC12026</strain>
    </source>
</reference>
<evidence type="ECO:0008006" key="4">
    <source>
        <dbReference type="Google" id="ProtNLM"/>
    </source>
</evidence>
<dbReference type="AlphaFoldDB" id="A0A379G2C9"/>
<evidence type="ECO:0000313" key="3">
    <source>
        <dbReference type="Proteomes" id="UP000255129"/>
    </source>
</evidence>
<protein>
    <recommendedName>
        <fullName evidence="4">Uracil DNA glycosylase superfamily</fullName>
    </recommendedName>
</protein>
<gene>
    <name evidence="1" type="ORF">NCTC12026_01439</name>
    <name evidence="2" type="ORF">NCTC12026_01453</name>
</gene>
<dbReference type="Proteomes" id="UP000255129">
    <property type="component" value="Unassembled WGS sequence"/>
</dbReference>